<evidence type="ECO:0000256" key="5">
    <source>
        <dbReference type="ARBA" id="ARBA00022884"/>
    </source>
</evidence>
<dbReference type="FunFam" id="2.40.50.140:FF:000038">
    <property type="entry name" value="Exosome complex component RRP4"/>
    <property type="match status" value="1"/>
</dbReference>
<keyword evidence="3" id="KW-0698">rRNA processing</keyword>
<accession>A0A6A7C1B7</accession>
<dbReference type="SUPFAM" id="SSF54791">
    <property type="entry name" value="Eukaryotic type KH-domain (KH-domain type I)"/>
    <property type="match status" value="1"/>
</dbReference>
<dbReference type="OrthoDB" id="1650at2759"/>
<comment type="similarity">
    <text evidence="2">Belongs to the RRP4 family.</text>
</comment>
<dbReference type="GO" id="GO:0071035">
    <property type="term" value="P:nuclear polyadenylation-dependent rRNA catabolic process"/>
    <property type="evidence" value="ECO:0007669"/>
    <property type="project" value="TreeGrafter"/>
</dbReference>
<comment type="subcellular location">
    <subcellularLocation>
        <location evidence="1">Nucleus</location>
    </subcellularLocation>
</comment>
<dbReference type="GO" id="GO:0071034">
    <property type="term" value="P:CUT catabolic process"/>
    <property type="evidence" value="ECO:0007669"/>
    <property type="project" value="TreeGrafter"/>
</dbReference>
<proteinExistence type="inferred from homology"/>
<dbReference type="Pfam" id="PF21266">
    <property type="entry name" value="S1_RRP4"/>
    <property type="match status" value="1"/>
</dbReference>
<reference evidence="9" key="1">
    <citation type="journal article" date="2020" name="Stud. Mycol.">
        <title>101 Dothideomycetes genomes: a test case for predicting lifestyles and emergence of pathogens.</title>
        <authorList>
            <person name="Haridas S."/>
            <person name="Albert R."/>
            <person name="Binder M."/>
            <person name="Bloem J."/>
            <person name="Labutti K."/>
            <person name="Salamov A."/>
            <person name="Andreopoulos B."/>
            <person name="Baker S."/>
            <person name="Barry K."/>
            <person name="Bills G."/>
            <person name="Bluhm B."/>
            <person name="Cannon C."/>
            <person name="Castanera R."/>
            <person name="Culley D."/>
            <person name="Daum C."/>
            <person name="Ezra D."/>
            <person name="Gonzalez J."/>
            <person name="Henrissat B."/>
            <person name="Kuo A."/>
            <person name="Liang C."/>
            <person name="Lipzen A."/>
            <person name="Lutzoni F."/>
            <person name="Magnuson J."/>
            <person name="Mondo S."/>
            <person name="Nolan M."/>
            <person name="Ohm R."/>
            <person name="Pangilinan J."/>
            <person name="Park H.-J."/>
            <person name="Ramirez L."/>
            <person name="Alfaro M."/>
            <person name="Sun H."/>
            <person name="Tritt A."/>
            <person name="Yoshinaga Y."/>
            <person name="Zwiers L.-H."/>
            <person name="Turgeon B."/>
            <person name="Goodwin S."/>
            <person name="Spatafora J."/>
            <person name="Crous P."/>
            <person name="Grigoriev I."/>
        </authorList>
    </citation>
    <scope>NUCLEOTIDE SEQUENCE</scope>
    <source>
        <strain evidence="9">CBS 480.64</strain>
    </source>
</reference>
<dbReference type="GO" id="GO:0034475">
    <property type="term" value="P:U4 snRNA 3'-end processing"/>
    <property type="evidence" value="ECO:0007669"/>
    <property type="project" value="TreeGrafter"/>
</dbReference>
<feature type="domain" description="RRP4 S1" evidence="8">
    <location>
        <begin position="65"/>
        <end position="137"/>
    </location>
</feature>
<dbReference type="InterPro" id="IPR026699">
    <property type="entry name" value="Exosome_RNA_bind1/RRP40/RRP4"/>
</dbReference>
<keyword evidence="6" id="KW-0539">Nucleus</keyword>
<dbReference type="Proteomes" id="UP000799421">
    <property type="component" value="Unassembled WGS sequence"/>
</dbReference>
<dbReference type="CDD" id="cd05789">
    <property type="entry name" value="S1_Rrp4"/>
    <property type="match status" value="1"/>
</dbReference>
<dbReference type="GO" id="GO:0071038">
    <property type="term" value="P:TRAMP-dependent tRNA surveillance pathway"/>
    <property type="evidence" value="ECO:0007669"/>
    <property type="project" value="TreeGrafter"/>
</dbReference>
<evidence type="ECO:0000256" key="2">
    <source>
        <dbReference type="ARBA" id="ARBA00009155"/>
    </source>
</evidence>
<evidence type="ECO:0000256" key="6">
    <source>
        <dbReference type="ARBA" id="ARBA00023242"/>
    </source>
</evidence>
<evidence type="ECO:0000259" key="7">
    <source>
        <dbReference type="Pfam" id="PF14382"/>
    </source>
</evidence>
<dbReference type="InterPro" id="IPR048565">
    <property type="entry name" value="S1_RRP4"/>
</dbReference>
<dbReference type="Pfam" id="PF14382">
    <property type="entry name" value="ECR1_N"/>
    <property type="match status" value="1"/>
</dbReference>
<evidence type="ECO:0000313" key="10">
    <source>
        <dbReference type="Proteomes" id="UP000799421"/>
    </source>
</evidence>
<dbReference type="SUPFAM" id="SSF50249">
    <property type="entry name" value="Nucleic acid-binding proteins"/>
    <property type="match status" value="1"/>
</dbReference>
<organism evidence="9 10">
    <name type="scientific">Piedraia hortae CBS 480.64</name>
    <dbReference type="NCBI Taxonomy" id="1314780"/>
    <lineage>
        <taxon>Eukaryota</taxon>
        <taxon>Fungi</taxon>
        <taxon>Dikarya</taxon>
        <taxon>Ascomycota</taxon>
        <taxon>Pezizomycotina</taxon>
        <taxon>Dothideomycetes</taxon>
        <taxon>Dothideomycetidae</taxon>
        <taxon>Capnodiales</taxon>
        <taxon>Piedraiaceae</taxon>
        <taxon>Piedraia</taxon>
    </lineage>
</organism>
<name>A0A6A7C1B7_9PEZI</name>
<gene>
    <name evidence="9" type="ORF">K470DRAFT_281622</name>
</gene>
<dbReference type="Gene3D" id="2.40.50.100">
    <property type="match status" value="1"/>
</dbReference>
<dbReference type="GO" id="GO:0000467">
    <property type="term" value="P:exonucleolytic trimming to generate mature 3'-end of 5.8S rRNA from tricistronic rRNA transcript (SSU-rRNA, 5.8S rRNA, LSU-rRNA)"/>
    <property type="evidence" value="ECO:0007669"/>
    <property type="project" value="TreeGrafter"/>
</dbReference>
<evidence type="ECO:0000313" key="9">
    <source>
        <dbReference type="EMBL" id="KAF2861366.1"/>
    </source>
</evidence>
<dbReference type="InterPro" id="IPR036612">
    <property type="entry name" value="KH_dom_type_1_sf"/>
</dbReference>
<dbReference type="SUPFAM" id="SSF110324">
    <property type="entry name" value="Ribosomal L27 protein-like"/>
    <property type="match status" value="1"/>
</dbReference>
<dbReference type="GO" id="GO:0003723">
    <property type="term" value="F:RNA binding"/>
    <property type="evidence" value="ECO:0007669"/>
    <property type="project" value="UniProtKB-KW"/>
</dbReference>
<feature type="domain" description="Exosome complex component N-terminal" evidence="7">
    <location>
        <begin position="11"/>
        <end position="53"/>
    </location>
</feature>
<sequence length="279" mass="30591">MEIDDDETERIYTPGELITSDAQWMRGHGTFTQATGDDEWSIYSTVAGTLQKTNKLLSVIPLRARYHPEIGDLIIGRIAEVQSKRWKVDVAAPVSAALLLSSINLPGGQLRKRNAVDELNMRAFFGEGDLVVAEVQSLFQDGSASLHTRSLKYGKLRNGYFLSVNGMGGGAGVVRAKRQIFTLNAPHGAELSVILGVNGYVWISQPTEEPTEEVGLNRLEEVASTSMYSSKNDFIPSPTRKEIARVAGCIRALIESGVKVDESTVRESYDHSVDEDMSD</sequence>
<evidence type="ECO:0000256" key="3">
    <source>
        <dbReference type="ARBA" id="ARBA00022552"/>
    </source>
</evidence>
<keyword evidence="10" id="KW-1185">Reference proteome</keyword>
<dbReference type="Gene3D" id="2.40.50.140">
    <property type="entry name" value="Nucleic acid-binding proteins"/>
    <property type="match status" value="1"/>
</dbReference>
<evidence type="ECO:0000259" key="8">
    <source>
        <dbReference type="Pfam" id="PF21266"/>
    </source>
</evidence>
<protein>
    <submittedName>
        <fullName evidence="9">Uncharacterized protein</fullName>
    </submittedName>
</protein>
<dbReference type="PANTHER" id="PTHR21321">
    <property type="entry name" value="PNAS-3 RELATED"/>
    <property type="match status" value="1"/>
</dbReference>
<dbReference type="GO" id="GO:0071028">
    <property type="term" value="P:nuclear mRNA surveillance"/>
    <property type="evidence" value="ECO:0007669"/>
    <property type="project" value="UniProtKB-ARBA"/>
</dbReference>
<dbReference type="AlphaFoldDB" id="A0A6A7C1B7"/>
<evidence type="ECO:0000256" key="1">
    <source>
        <dbReference type="ARBA" id="ARBA00004123"/>
    </source>
</evidence>
<keyword evidence="5" id="KW-0694">RNA-binding</keyword>
<dbReference type="GO" id="GO:0000177">
    <property type="term" value="C:cytoplasmic exosome (RNase complex)"/>
    <property type="evidence" value="ECO:0007669"/>
    <property type="project" value="TreeGrafter"/>
</dbReference>
<keyword evidence="4" id="KW-0271">Exosome</keyword>
<dbReference type="InterPro" id="IPR025721">
    <property type="entry name" value="Exosome_cplx_N_dom"/>
</dbReference>
<evidence type="ECO:0000256" key="4">
    <source>
        <dbReference type="ARBA" id="ARBA00022835"/>
    </source>
</evidence>
<dbReference type="GO" id="GO:0000176">
    <property type="term" value="C:nuclear exosome (RNase complex)"/>
    <property type="evidence" value="ECO:0007669"/>
    <property type="project" value="TreeGrafter"/>
</dbReference>
<dbReference type="PANTHER" id="PTHR21321:SF4">
    <property type="entry name" value="EXOSOME COMPLEX COMPONENT RRP4"/>
    <property type="match status" value="1"/>
</dbReference>
<dbReference type="InterPro" id="IPR012340">
    <property type="entry name" value="NA-bd_OB-fold"/>
</dbReference>
<dbReference type="GO" id="GO:0071051">
    <property type="term" value="P:poly(A)-dependent snoRNA 3'-end processing"/>
    <property type="evidence" value="ECO:0007669"/>
    <property type="project" value="TreeGrafter"/>
</dbReference>
<dbReference type="EMBL" id="MU005973">
    <property type="protein sequence ID" value="KAF2861366.1"/>
    <property type="molecule type" value="Genomic_DNA"/>
</dbReference>